<sequence>MAPSPATSRSRSLSTATGPSPRVHTARRRAAVQPRASASSSSSDFSGREETSERMRGLKEQALSLWQGKRREAELKVVAERSLMEARCQFMEEKIAAQNEYIRELSDALTVAKGALASAMRCLDADVALPELTHYIPSDQARDQEQEEAEEAACDAESFSNIGNAMWAADVLLETSGVKLAEGSDLEESPK</sequence>
<dbReference type="EMBL" id="HBHZ01000688">
    <property type="protein sequence ID" value="CAE0187485.1"/>
    <property type="molecule type" value="Transcribed_RNA"/>
</dbReference>
<evidence type="ECO:0000313" key="2">
    <source>
        <dbReference type="EMBL" id="CAE0187485.1"/>
    </source>
</evidence>
<feature type="compositionally biased region" description="Low complexity" evidence="1">
    <location>
        <begin position="31"/>
        <end position="45"/>
    </location>
</feature>
<dbReference type="AlphaFoldDB" id="A0A7S3C8F6"/>
<feature type="compositionally biased region" description="Low complexity" evidence="1">
    <location>
        <begin position="1"/>
        <end position="17"/>
    </location>
</feature>
<feature type="compositionally biased region" description="Basic and acidic residues" evidence="1">
    <location>
        <begin position="46"/>
        <end position="56"/>
    </location>
</feature>
<reference evidence="3 4" key="2">
    <citation type="submission" date="2024-03" db="EMBL/GenBank/DDBJ databases">
        <title>Complete genome sequence of the green alga Chloropicon roscoffensis RCC1871.</title>
        <authorList>
            <person name="Lemieux C."/>
            <person name="Pombert J.-F."/>
            <person name="Otis C."/>
            <person name="Turmel M."/>
        </authorList>
    </citation>
    <scope>NUCLEOTIDE SEQUENCE [LARGE SCALE GENOMIC DNA]</scope>
    <source>
        <strain evidence="3 4">RCC1871</strain>
    </source>
</reference>
<protein>
    <submittedName>
        <fullName evidence="2">Uncharacterized protein</fullName>
    </submittedName>
</protein>
<evidence type="ECO:0000313" key="4">
    <source>
        <dbReference type="Proteomes" id="UP001472866"/>
    </source>
</evidence>
<evidence type="ECO:0000313" key="3">
    <source>
        <dbReference type="EMBL" id="WZN64745.1"/>
    </source>
</evidence>
<dbReference type="EMBL" id="CP151510">
    <property type="protein sequence ID" value="WZN64745.1"/>
    <property type="molecule type" value="Genomic_DNA"/>
</dbReference>
<gene>
    <name evidence="2" type="ORF">CROS1456_LOCUS551</name>
    <name evidence="3" type="ORF">HKI87_10g63020</name>
</gene>
<feature type="region of interest" description="Disordered" evidence="1">
    <location>
        <begin position="1"/>
        <end position="56"/>
    </location>
</feature>
<proteinExistence type="predicted"/>
<evidence type="ECO:0000256" key="1">
    <source>
        <dbReference type="SAM" id="MobiDB-lite"/>
    </source>
</evidence>
<name>A0A7S3C8F6_9CHLO</name>
<keyword evidence="4" id="KW-1185">Reference proteome</keyword>
<reference evidence="2" key="1">
    <citation type="submission" date="2021-01" db="EMBL/GenBank/DDBJ databases">
        <authorList>
            <person name="Corre E."/>
            <person name="Pelletier E."/>
            <person name="Niang G."/>
            <person name="Scheremetjew M."/>
            <person name="Finn R."/>
            <person name="Kale V."/>
            <person name="Holt S."/>
            <person name="Cochrane G."/>
            <person name="Meng A."/>
            <person name="Brown T."/>
            <person name="Cohen L."/>
        </authorList>
    </citation>
    <scope>NUCLEOTIDE SEQUENCE</scope>
    <source>
        <strain evidence="2">RCC1871</strain>
    </source>
</reference>
<organism evidence="2">
    <name type="scientific">Chloropicon roscoffensis</name>
    <dbReference type="NCBI Taxonomy" id="1461544"/>
    <lineage>
        <taxon>Eukaryota</taxon>
        <taxon>Viridiplantae</taxon>
        <taxon>Chlorophyta</taxon>
        <taxon>Chloropicophyceae</taxon>
        <taxon>Chloropicales</taxon>
        <taxon>Chloropicaceae</taxon>
        <taxon>Chloropicon</taxon>
    </lineage>
</organism>
<accession>A0A7S3C8F6</accession>
<dbReference type="Proteomes" id="UP001472866">
    <property type="component" value="Chromosome 10"/>
</dbReference>